<keyword evidence="2" id="KW-1185">Reference proteome</keyword>
<sequence length="94" mass="10694">MLTVGIKYCGGCNPKYDRAKKVQELQKHCPQLCFSYAVPAQTYDFLIVICGCHAKCASHEKLSVQSKKFILYEEQDFEQLYTFFDTLNASAGKL</sequence>
<keyword evidence="1" id="KW-0808">Transferase</keyword>
<protein>
    <submittedName>
        <fullName evidence="1">4-hydroxybutyrate CoA-transferase</fullName>
    </submittedName>
</protein>
<name>A0A316AP87_9FIRM</name>
<dbReference type="RefSeq" id="WP_109708241.1">
    <property type="nucleotide sequence ID" value="NZ_QGDS01000001.1"/>
</dbReference>
<evidence type="ECO:0000313" key="2">
    <source>
        <dbReference type="Proteomes" id="UP000254051"/>
    </source>
</evidence>
<gene>
    <name evidence="1" type="ORF">SAMN05216529_10163</name>
</gene>
<dbReference type="Proteomes" id="UP000254051">
    <property type="component" value="Unassembled WGS sequence"/>
</dbReference>
<organism evidence="1 2">
    <name type="scientific">Faecalicatena contorta</name>
    <dbReference type="NCBI Taxonomy" id="39482"/>
    <lineage>
        <taxon>Bacteria</taxon>
        <taxon>Bacillati</taxon>
        <taxon>Bacillota</taxon>
        <taxon>Clostridia</taxon>
        <taxon>Lachnospirales</taxon>
        <taxon>Lachnospiraceae</taxon>
        <taxon>Faecalicatena</taxon>
    </lineage>
</organism>
<reference evidence="2" key="1">
    <citation type="submission" date="2017-07" db="EMBL/GenBank/DDBJ databases">
        <authorList>
            <person name="Varghese N."/>
            <person name="Submissions S."/>
        </authorList>
    </citation>
    <scope>NUCLEOTIDE SEQUENCE [LARGE SCALE GENOMIC DNA]</scope>
    <source>
        <strain evidence="2">NLAE-zl-C134</strain>
    </source>
</reference>
<dbReference type="EMBL" id="UHJJ01000001">
    <property type="protein sequence ID" value="SUQ12175.1"/>
    <property type="molecule type" value="Genomic_DNA"/>
</dbReference>
<accession>A0A316AP87</accession>
<proteinExistence type="predicted"/>
<dbReference type="AlphaFoldDB" id="A0A316AP87"/>
<dbReference type="GO" id="GO:0016740">
    <property type="term" value="F:transferase activity"/>
    <property type="evidence" value="ECO:0007669"/>
    <property type="project" value="UniProtKB-KW"/>
</dbReference>
<evidence type="ECO:0000313" key="1">
    <source>
        <dbReference type="EMBL" id="SUQ12175.1"/>
    </source>
</evidence>